<name>A0ABX8UMU6_9BURK</name>
<organism evidence="3 4">
    <name type="scientific">Paraburkholderia edwinii</name>
    <dbReference type="NCBI Taxonomy" id="2861782"/>
    <lineage>
        <taxon>Bacteria</taxon>
        <taxon>Pseudomonadati</taxon>
        <taxon>Pseudomonadota</taxon>
        <taxon>Betaproteobacteria</taxon>
        <taxon>Burkholderiales</taxon>
        <taxon>Burkholderiaceae</taxon>
        <taxon>Paraburkholderia</taxon>
    </lineage>
</organism>
<dbReference type="Gene3D" id="3.30.70.920">
    <property type="match status" value="1"/>
</dbReference>
<evidence type="ECO:0000259" key="2">
    <source>
        <dbReference type="Pfam" id="PF14361"/>
    </source>
</evidence>
<accession>A0ABX8UMU6</accession>
<evidence type="ECO:0000256" key="1">
    <source>
        <dbReference type="SAM" id="MobiDB-lite"/>
    </source>
</evidence>
<dbReference type="InterPro" id="IPR011008">
    <property type="entry name" value="Dimeric_a/b-barrel"/>
</dbReference>
<dbReference type="Pfam" id="PF14361">
    <property type="entry name" value="RsbRD_N"/>
    <property type="match status" value="1"/>
</dbReference>
<dbReference type="Proteomes" id="UP000826462">
    <property type="component" value="Chromosome 1"/>
</dbReference>
<gene>
    <name evidence="3" type="ORF">KZJ38_18995</name>
</gene>
<feature type="region of interest" description="Disordered" evidence="1">
    <location>
        <begin position="1"/>
        <end position="20"/>
    </location>
</feature>
<evidence type="ECO:0000313" key="3">
    <source>
        <dbReference type="EMBL" id="QYD68319.1"/>
    </source>
</evidence>
<dbReference type="InterPro" id="IPR025751">
    <property type="entry name" value="RsbRD_N_dom"/>
</dbReference>
<feature type="domain" description="RsbT co-antagonist protein RsbRD N-terminal" evidence="2">
    <location>
        <begin position="11"/>
        <end position="99"/>
    </location>
</feature>
<dbReference type="SUPFAM" id="SSF54909">
    <property type="entry name" value="Dimeric alpha+beta barrel"/>
    <property type="match status" value="1"/>
</dbReference>
<keyword evidence="4" id="KW-1185">Reference proteome</keyword>
<evidence type="ECO:0000313" key="4">
    <source>
        <dbReference type="Proteomes" id="UP000826462"/>
    </source>
</evidence>
<sequence length="162" mass="18165">MATSHREAKSIGRRPENSPGVTEVARKHAEDRLAQGFSLVQLVAEYRALRASVVRHWIAANPEQDLTQLRELVRFDEGECDALLRVVAAHIDAYRQFQSTHLVRAIGVQTTKTDLPLQKVKQSTELPIKQNWLDRVESSGADPSPIEATPGPSRRARLRLRG</sequence>
<protein>
    <submittedName>
        <fullName evidence="3">Lrp/AsnC ligand binding domain-containing protein</fullName>
    </submittedName>
</protein>
<feature type="compositionally biased region" description="Basic and acidic residues" evidence="1">
    <location>
        <begin position="1"/>
        <end position="16"/>
    </location>
</feature>
<proteinExistence type="predicted"/>
<reference evidence="3 4" key="1">
    <citation type="submission" date="2021-07" db="EMBL/GenBank/DDBJ databases">
        <title>Paraburkholderia edwinii protects Aspergillus sp. from phenazines by acting as a toxin sponge.</title>
        <authorList>
            <person name="Dahlstrom K.M."/>
            <person name="Newman D.K."/>
        </authorList>
    </citation>
    <scope>NUCLEOTIDE SEQUENCE [LARGE SCALE GENOMIC DNA]</scope>
    <source>
        <strain evidence="3 4">Pe01</strain>
    </source>
</reference>
<dbReference type="EMBL" id="CP080095">
    <property type="protein sequence ID" value="QYD68319.1"/>
    <property type="molecule type" value="Genomic_DNA"/>
</dbReference>
<dbReference type="RefSeq" id="WP_219797712.1">
    <property type="nucleotide sequence ID" value="NZ_CP080095.1"/>
</dbReference>
<feature type="region of interest" description="Disordered" evidence="1">
    <location>
        <begin position="137"/>
        <end position="162"/>
    </location>
</feature>